<keyword evidence="6" id="KW-1185">Reference proteome</keyword>
<sequence length="985" mass="111422">MDRRAQQRSKYRAAGASPGPAPAERAHADGNDQFKRSLNSLKIASDTSTANGSYIEDKLFTCDSRQSSSRKACGRPIKALIHEEMSRKLETRRSSPSVIARLMGLDALPPAQELVKHQKDMRINSLKTTHTEDISLRMTNTEQEFKDVFEITDSMKVEKHKSRPLCKETPCSKRDETDVTFVKQKLMEAKRLSTEEKVQNSRELNDALEVLNSNDDHVLQFLQEPNSLFTNHLHDLKCPSPSPHESNITDLTSLKDKKREIGEASSDSEAKAESCSYLHKDVVSSCRKPTDGLISHSVKEHSGSLSHKFLESRSMRKTKSSSRPTWIVVLKPSLEKSDKLARIVSPVRSNENHHSGFRRHRDFRQSAVPEVLVEGRERQKLFDNPEVMGHKTKGSREIAREITGQMKRSVCSSEIPFSGSDKHKKYDSLQVKSGRYNLNNSEVYHWTSNNFDYSTTCSSSSSTESSVSKEARRRLSERWRLTQRFQEPRLVDRGTCSSTLGEMLALSDRDASTEALISQKVSDEKLTRDLFRTGRYPSGISSKDGWKEECSKNISRSSSLSASSTGHGTSHLSTKQRIGVTDRCYMLKDVLNLGADDSLPWKLKKRGGSCRSYKSRSYKSHSLNYCEEESKLPVREIHVTQEESRNETNSTNHSEIRPISSQVFLSPNSTSVNQVNSSSIESMDVEVPFLTDEVHAQPGEEDGQFPDDIHTVTDEASEVTLADNPQVDSPRNQCDKTDESRKSPKEDEQPSPVSVLELPYEEHPSPESFERVNAGLQGLRMQLQLLRLEKSDTDDEEYEALISSDDDTGDCSSPEQKAEMLQTFRNEEERDFSYLLDILVDSGVHGAKQDELLDACYSLDNPVHPGVFEKLEKKYDIGAWSRSERKLSFDLISSILAEVLAPFMDLCPWVAPKKWNHSAWGHERLLEDVWLMVGRQRKGTGNREVKILDARWLVLGDDVDMIGRQIECMLKDDLMDELVSDFILG</sequence>
<evidence type="ECO:0008006" key="7">
    <source>
        <dbReference type="Google" id="ProtNLM"/>
    </source>
</evidence>
<accession>A0AAX6G2W6</accession>
<dbReference type="EMBL" id="JANAVB010024199">
    <property type="protein sequence ID" value="KAJ6822511.1"/>
    <property type="molecule type" value="Genomic_DNA"/>
</dbReference>
<dbReference type="AlphaFoldDB" id="A0AAX6G2W6"/>
<reference evidence="5" key="1">
    <citation type="journal article" date="2023" name="GigaByte">
        <title>Genome assembly of the bearded iris, Iris pallida Lam.</title>
        <authorList>
            <person name="Bruccoleri R.E."/>
            <person name="Oakeley E.J."/>
            <person name="Faust A.M.E."/>
            <person name="Altorfer M."/>
            <person name="Dessus-Babus S."/>
            <person name="Burckhardt D."/>
            <person name="Oertli M."/>
            <person name="Naumann U."/>
            <person name="Petersen F."/>
            <person name="Wong J."/>
        </authorList>
    </citation>
    <scope>NUCLEOTIDE SEQUENCE</scope>
    <source>
        <strain evidence="5">GSM-AAB239-AS_SAM_17_03QT</strain>
    </source>
</reference>
<feature type="domain" description="DUF3741" evidence="4">
    <location>
        <begin position="95"/>
        <end position="112"/>
    </location>
</feature>
<feature type="compositionally biased region" description="Basic and acidic residues" evidence="1">
    <location>
        <begin position="733"/>
        <end position="748"/>
    </location>
</feature>
<protein>
    <recommendedName>
        <fullName evidence="7">DUF4378 domain-containing protein</fullName>
    </recommendedName>
</protein>
<evidence type="ECO:0000259" key="4">
    <source>
        <dbReference type="Pfam" id="PF14383"/>
    </source>
</evidence>
<evidence type="ECO:0000313" key="5">
    <source>
        <dbReference type="EMBL" id="KAJ6822511.1"/>
    </source>
</evidence>
<evidence type="ECO:0000256" key="1">
    <source>
        <dbReference type="SAM" id="MobiDB-lite"/>
    </source>
</evidence>
<organism evidence="5 6">
    <name type="scientific">Iris pallida</name>
    <name type="common">Sweet iris</name>
    <dbReference type="NCBI Taxonomy" id="29817"/>
    <lineage>
        <taxon>Eukaryota</taxon>
        <taxon>Viridiplantae</taxon>
        <taxon>Streptophyta</taxon>
        <taxon>Embryophyta</taxon>
        <taxon>Tracheophyta</taxon>
        <taxon>Spermatophyta</taxon>
        <taxon>Magnoliopsida</taxon>
        <taxon>Liliopsida</taxon>
        <taxon>Asparagales</taxon>
        <taxon>Iridaceae</taxon>
        <taxon>Iridoideae</taxon>
        <taxon>Irideae</taxon>
        <taxon>Iris</taxon>
    </lineage>
</organism>
<dbReference type="InterPro" id="IPR032795">
    <property type="entry name" value="DUF3741-assoc"/>
</dbReference>
<dbReference type="Proteomes" id="UP001140949">
    <property type="component" value="Unassembled WGS sequence"/>
</dbReference>
<name>A0AAX6G2W6_IRIPA</name>
<reference evidence="5" key="2">
    <citation type="submission" date="2023-04" db="EMBL/GenBank/DDBJ databases">
        <authorList>
            <person name="Bruccoleri R.E."/>
            <person name="Oakeley E.J."/>
            <person name="Faust A.-M."/>
            <person name="Dessus-Babus S."/>
            <person name="Altorfer M."/>
            <person name="Burckhardt D."/>
            <person name="Oertli M."/>
            <person name="Naumann U."/>
            <person name="Petersen F."/>
            <person name="Wong J."/>
        </authorList>
    </citation>
    <scope>NUCLEOTIDE SEQUENCE</scope>
    <source>
        <strain evidence="5">GSM-AAB239-AS_SAM_17_03QT</strain>
        <tissue evidence="5">Leaf</tissue>
    </source>
</reference>
<feature type="compositionally biased region" description="Basic and acidic residues" evidence="1">
    <location>
        <begin position="24"/>
        <end position="34"/>
    </location>
</feature>
<feature type="domain" description="DUF3741" evidence="2">
    <location>
        <begin position="183"/>
        <end position="227"/>
    </location>
</feature>
<evidence type="ECO:0000259" key="2">
    <source>
        <dbReference type="Pfam" id="PF12552"/>
    </source>
</evidence>
<feature type="domain" description="DUF4378" evidence="3">
    <location>
        <begin position="831"/>
        <end position="977"/>
    </location>
</feature>
<feature type="compositionally biased region" description="Basic residues" evidence="1">
    <location>
        <begin position="1"/>
        <end position="11"/>
    </location>
</feature>
<feature type="region of interest" description="Disordered" evidence="1">
    <location>
        <begin position="718"/>
        <end position="768"/>
    </location>
</feature>
<proteinExistence type="predicted"/>
<dbReference type="PANTHER" id="PTHR46836">
    <property type="entry name" value="AFADIN"/>
    <property type="match status" value="1"/>
</dbReference>
<evidence type="ECO:0000259" key="3">
    <source>
        <dbReference type="Pfam" id="PF14309"/>
    </source>
</evidence>
<comment type="caution">
    <text evidence="5">The sequence shown here is derived from an EMBL/GenBank/DDBJ whole genome shotgun (WGS) entry which is preliminary data.</text>
</comment>
<dbReference type="Pfam" id="PF14383">
    <property type="entry name" value="VARLMGL"/>
    <property type="match status" value="1"/>
</dbReference>
<dbReference type="Pfam" id="PF12552">
    <property type="entry name" value="DUF3741"/>
    <property type="match status" value="1"/>
</dbReference>
<dbReference type="InterPro" id="IPR022212">
    <property type="entry name" value="DUF3741"/>
</dbReference>
<gene>
    <name evidence="5" type="ORF">M6B38_388130</name>
</gene>
<evidence type="ECO:0000313" key="6">
    <source>
        <dbReference type="Proteomes" id="UP001140949"/>
    </source>
</evidence>
<dbReference type="Pfam" id="PF14309">
    <property type="entry name" value="DUF4378"/>
    <property type="match status" value="1"/>
</dbReference>
<dbReference type="InterPro" id="IPR025486">
    <property type="entry name" value="DUF4378"/>
</dbReference>
<dbReference type="PANTHER" id="PTHR46836:SF8">
    <property type="entry name" value="AFADIN"/>
    <property type="match status" value="1"/>
</dbReference>
<feature type="region of interest" description="Disordered" evidence="1">
    <location>
        <begin position="1"/>
        <end position="34"/>
    </location>
</feature>